<dbReference type="GO" id="GO:0009228">
    <property type="term" value="P:thiamine biosynthetic process"/>
    <property type="evidence" value="ECO:0007669"/>
    <property type="project" value="UniProtKB-UniRule"/>
</dbReference>
<dbReference type="GO" id="GO:0019288">
    <property type="term" value="P:isopentenyl diphosphate biosynthetic process, methylerythritol 4-phosphate pathway"/>
    <property type="evidence" value="ECO:0007669"/>
    <property type="project" value="TreeGrafter"/>
</dbReference>
<protein>
    <recommendedName>
        <fullName evidence="11">1-deoxy-D-xylulose-5-phosphate synthase</fullName>
        <ecNumber evidence="11">2.2.1.7</ecNumber>
    </recommendedName>
    <alternativeName>
        <fullName evidence="11">1-deoxyxylulose-5-phosphate synthase</fullName>
        <shortName evidence="11">DXP synthase</shortName>
        <shortName evidence="11">DXPS</shortName>
    </alternativeName>
</protein>
<dbReference type="FunCoup" id="A0A330L194">
    <property type="interactions" value="518"/>
</dbReference>
<dbReference type="InterPro" id="IPR009014">
    <property type="entry name" value="Transketo_C/PFOR_II"/>
</dbReference>
<dbReference type="Pfam" id="PF02780">
    <property type="entry name" value="Transketolase_C"/>
    <property type="match status" value="1"/>
</dbReference>
<evidence type="ECO:0000256" key="8">
    <source>
        <dbReference type="ARBA" id="ARBA00023052"/>
    </source>
</evidence>
<dbReference type="HAMAP" id="MF_00315">
    <property type="entry name" value="DXP_synth"/>
    <property type="match status" value="1"/>
</dbReference>
<evidence type="ECO:0000256" key="11">
    <source>
        <dbReference type="HAMAP-Rule" id="MF_00315"/>
    </source>
</evidence>
<evidence type="ECO:0000256" key="4">
    <source>
        <dbReference type="ARBA" id="ARBA00022679"/>
    </source>
</evidence>
<dbReference type="GO" id="GO:0030976">
    <property type="term" value="F:thiamine pyrophosphate binding"/>
    <property type="evidence" value="ECO:0007669"/>
    <property type="project" value="UniProtKB-UniRule"/>
</dbReference>
<comment type="catalytic activity">
    <reaction evidence="11">
        <text>D-glyceraldehyde 3-phosphate + pyruvate + H(+) = 1-deoxy-D-xylulose 5-phosphate + CO2</text>
        <dbReference type="Rhea" id="RHEA:12605"/>
        <dbReference type="ChEBI" id="CHEBI:15361"/>
        <dbReference type="ChEBI" id="CHEBI:15378"/>
        <dbReference type="ChEBI" id="CHEBI:16526"/>
        <dbReference type="ChEBI" id="CHEBI:57792"/>
        <dbReference type="ChEBI" id="CHEBI:59776"/>
        <dbReference type="EC" id="2.2.1.7"/>
    </reaction>
</comment>
<accession>A0A330L194</accession>
<feature type="binding site" evidence="11">
    <location>
        <position position="366"/>
    </location>
    <ligand>
        <name>thiamine diphosphate</name>
        <dbReference type="ChEBI" id="CHEBI:58937"/>
    </ligand>
</feature>
<comment type="cofactor">
    <cofactor evidence="11">
        <name>thiamine diphosphate</name>
        <dbReference type="ChEBI" id="CHEBI:58937"/>
    </cofactor>
    <text evidence="11">Binds 1 thiamine pyrophosphate per subunit.</text>
</comment>
<dbReference type="InterPro" id="IPR033248">
    <property type="entry name" value="Transketolase_C"/>
</dbReference>
<gene>
    <name evidence="11 13" type="primary">dxs</name>
    <name evidence="13" type="ORF">NITLEN_10591</name>
</gene>
<evidence type="ECO:0000256" key="10">
    <source>
        <dbReference type="ARBA" id="ARBA00055605"/>
    </source>
</evidence>
<dbReference type="Pfam" id="PF13292">
    <property type="entry name" value="DXP_synthase_N"/>
    <property type="match status" value="1"/>
</dbReference>
<evidence type="ECO:0000259" key="12">
    <source>
        <dbReference type="SMART" id="SM00861"/>
    </source>
</evidence>
<feature type="binding site" evidence="11">
    <location>
        <begin position="114"/>
        <end position="116"/>
    </location>
    <ligand>
        <name>thiamine diphosphate</name>
        <dbReference type="ChEBI" id="CHEBI:58937"/>
    </ligand>
</feature>
<dbReference type="PANTHER" id="PTHR43322">
    <property type="entry name" value="1-D-DEOXYXYLULOSE 5-PHOSPHATE SYNTHASE-RELATED"/>
    <property type="match status" value="1"/>
</dbReference>
<dbReference type="CDD" id="cd02007">
    <property type="entry name" value="TPP_DXS"/>
    <property type="match status" value="1"/>
</dbReference>
<keyword evidence="8 11" id="KW-0786">Thiamine pyrophosphate</keyword>
<evidence type="ECO:0000256" key="3">
    <source>
        <dbReference type="ARBA" id="ARBA00011738"/>
    </source>
</evidence>
<comment type="function">
    <text evidence="10 11">Catalyzes the acyloin condensation reaction between C atoms 2 and 3 of pyruvate and glyceraldehyde 3-phosphate to yield 1-deoxy-D-xylulose-5-phosphate (DXP).</text>
</comment>
<dbReference type="RefSeq" id="WP_121988026.1">
    <property type="nucleotide sequence ID" value="NZ_OUNR01000001.1"/>
</dbReference>
<organism evidence="13 14">
    <name type="scientific">Nitrospira lenta</name>
    <dbReference type="NCBI Taxonomy" id="1436998"/>
    <lineage>
        <taxon>Bacteria</taxon>
        <taxon>Pseudomonadati</taxon>
        <taxon>Nitrospirota</taxon>
        <taxon>Nitrospiria</taxon>
        <taxon>Nitrospirales</taxon>
        <taxon>Nitrospiraceae</taxon>
        <taxon>Nitrospira</taxon>
    </lineage>
</organism>
<feature type="binding site" evidence="11">
    <location>
        <position position="285"/>
    </location>
    <ligand>
        <name>thiamine diphosphate</name>
        <dbReference type="ChEBI" id="CHEBI:58937"/>
    </ligand>
</feature>
<dbReference type="AlphaFoldDB" id="A0A330L194"/>
<dbReference type="OrthoDB" id="9803371at2"/>
<keyword evidence="5 11" id="KW-0479">Metal-binding</keyword>
<feature type="domain" description="Transketolase-like pyrimidine-binding" evidence="12">
    <location>
        <begin position="315"/>
        <end position="479"/>
    </location>
</feature>
<dbReference type="InParanoid" id="A0A330L194"/>
<dbReference type="CDD" id="cd07033">
    <property type="entry name" value="TPP_PYR_DXS_TK_like"/>
    <property type="match status" value="1"/>
</dbReference>
<dbReference type="Gene3D" id="3.40.50.920">
    <property type="match status" value="1"/>
</dbReference>
<dbReference type="GO" id="GO:0000287">
    <property type="term" value="F:magnesium ion binding"/>
    <property type="evidence" value="ECO:0007669"/>
    <property type="project" value="UniProtKB-UniRule"/>
</dbReference>
<proteinExistence type="inferred from homology"/>
<dbReference type="InterPro" id="IPR005477">
    <property type="entry name" value="Dxylulose-5-P_synthase"/>
</dbReference>
<feature type="binding site" evidence="11">
    <location>
        <position position="174"/>
    </location>
    <ligand>
        <name>Mg(2+)</name>
        <dbReference type="ChEBI" id="CHEBI:18420"/>
    </ligand>
</feature>
<keyword evidence="14" id="KW-1185">Reference proteome</keyword>
<evidence type="ECO:0000256" key="9">
    <source>
        <dbReference type="ARBA" id="ARBA00023229"/>
    </source>
</evidence>
<dbReference type="UniPathway" id="UPA00064">
    <property type="reaction ID" value="UER00091"/>
</dbReference>
<keyword evidence="9 11" id="KW-0414">Isoprene biosynthesis</keyword>
<comment type="pathway">
    <text evidence="1 11">Metabolic intermediate biosynthesis; 1-deoxy-D-xylulose 5-phosphate biosynthesis; 1-deoxy-D-xylulose 5-phosphate from D-glyceraldehyde 3-phosphate and pyruvate: step 1/1.</text>
</comment>
<dbReference type="EC" id="2.2.1.7" evidence="11"/>
<keyword evidence="6 11" id="KW-0460">Magnesium</keyword>
<dbReference type="InterPro" id="IPR005475">
    <property type="entry name" value="Transketolase-like_Pyr-bd"/>
</dbReference>
<evidence type="ECO:0000256" key="2">
    <source>
        <dbReference type="ARBA" id="ARBA00011081"/>
    </source>
</evidence>
<reference evidence="14" key="1">
    <citation type="submission" date="2018-04" db="EMBL/GenBank/DDBJ databases">
        <authorList>
            <person name="Lucker S."/>
            <person name="Sakoula D."/>
        </authorList>
    </citation>
    <scope>NUCLEOTIDE SEQUENCE [LARGE SCALE GENOMIC DNA]</scope>
</reference>
<evidence type="ECO:0000256" key="6">
    <source>
        <dbReference type="ARBA" id="ARBA00022842"/>
    </source>
</evidence>
<dbReference type="Gene3D" id="3.40.50.970">
    <property type="match status" value="2"/>
</dbReference>
<evidence type="ECO:0000313" key="14">
    <source>
        <dbReference type="Proteomes" id="UP000248168"/>
    </source>
</evidence>
<dbReference type="InterPro" id="IPR029061">
    <property type="entry name" value="THDP-binding"/>
</dbReference>
<dbReference type="Proteomes" id="UP000248168">
    <property type="component" value="Unassembled WGS sequence"/>
</dbReference>
<dbReference type="NCBIfam" id="TIGR00204">
    <property type="entry name" value="dxs"/>
    <property type="match status" value="1"/>
</dbReference>
<evidence type="ECO:0000256" key="1">
    <source>
        <dbReference type="ARBA" id="ARBA00004980"/>
    </source>
</evidence>
<keyword evidence="4 11" id="KW-0808">Transferase</keyword>
<feature type="binding site" evidence="11">
    <location>
        <position position="174"/>
    </location>
    <ligand>
        <name>thiamine diphosphate</name>
        <dbReference type="ChEBI" id="CHEBI:58937"/>
    </ligand>
</feature>
<feature type="binding site" evidence="11">
    <location>
        <begin position="146"/>
        <end position="147"/>
    </location>
    <ligand>
        <name>thiamine diphosphate</name>
        <dbReference type="ChEBI" id="CHEBI:58937"/>
    </ligand>
</feature>
<dbReference type="FunFam" id="3.40.50.970:FF:000005">
    <property type="entry name" value="1-deoxy-D-xylulose-5-phosphate synthase"/>
    <property type="match status" value="1"/>
</dbReference>
<comment type="similarity">
    <text evidence="2 11">Belongs to the transketolase family. DXPS subfamily.</text>
</comment>
<dbReference type="GO" id="GO:0016114">
    <property type="term" value="P:terpenoid biosynthetic process"/>
    <property type="evidence" value="ECO:0007669"/>
    <property type="project" value="UniProtKB-UniRule"/>
</dbReference>
<dbReference type="NCBIfam" id="NF003933">
    <property type="entry name" value="PRK05444.2-2"/>
    <property type="match status" value="1"/>
</dbReference>
<name>A0A330L194_9BACT</name>
<dbReference type="EMBL" id="OUNR01000001">
    <property type="protein sequence ID" value="SPP63505.1"/>
    <property type="molecule type" value="Genomic_DNA"/>
</dbReference>
<dbReference type="GO" id="GO:0008661">
    <property type="term" value="F:1-deoxy-D-xylulose-5-phosphate synthase activity"/>
    <property type="evidence" value="ECO:0007669"/>
    <property type="project" value="UniProtKB-UniRule"/>
</dbReference>
<feature type="binding site" evidence="11">
    <location>
        <position position="145"/>
    </location>
    <ligand>
        <name>Mg(2+)</name>
        <dbReference type="ChEBI" id="CHEBI:18420"/>
    </ligand>
</feature>
<dbReference type="GO" id="GO:0005829">
    <property type="term" value="C:cytosol"/>
    <property type="evidence" value="ECO:0007669"/>
    <property type="project" value="TreeGrafter"/>
</dbReference>
<evidence type="ECO:0000256" key="5">
    <source>
        <dbReference type="ARBA" id="ARBA00022723"/>
    </source>
</evidence>
<dbReference type="PANTHER" id="PTHR43322:SF5">
    <property type="entry name" value="1-DEOXY-D-XYLULOSE-5-PHOSPHATE SYNTHASE, CHLOROPLASTIC"/>
    <property type="match status" value="1"/>
</dbReference>
<dbReference type="FunFam" id="3.40.50.920:FF:000002">
    <property type="entry name" value="1-deoxy-D-xylulose-5-phosphate synthase"/>
    <property type="match status" value="1"/>
</dbReference>
<sequence>MSILKTIQSPADLKRVLPSQLPELCEEIREQIIGTVSSVGGHLASNLGVVELTVALHYLLKTPADKIVWDTSNQAYTHKLLTGRREQFHTLRQYGGLSGFCKREESEYDSFNAGHAGTGVSAAFGLVEAREQLKQKNKVVCVVGDGAMTAGMTLEGLHHAGGLGKDFLVVLNDNQMSISKNVGAISAYLSRTISGEFYGKMREETGQLLRKIPHIGEDMQKLARRAEELAKGAILPGLLFEELGFQYYGPIDGHNFEHLLPTLENVLKMKGPVLLHVITKKGLGYEPAINNPVWFHACPPFVRETGAPAKKAARPSYTQFAMDSLVKLAREDQRIVAITAAMCEGTGLTGFEKEFPDRLYDVGIAEQHAVTFAAGLATQGLKPVVVMYSTFLQRAYDQVVHDVATQNLPVVFCIDRGGLVAEDGTTHHGAFDYAYLRHAPNMVVMAPKDENELQHMMKTCIQHDGPVSIRYPRGVSLGVSMDAVPAALPIGKGELMKDGSDVAIMAIGVSVWQAMQAAERLTKEGISTAVVNARFVKPIDQDLIVDVAKRVRYVVTVEEGCKMGGFGSAVLEALSDARITDVTTKMLGLPDWYIEQGPQDLLRERYGLTAEGIYQSVKELVGKAPVTKQDRFAVGASLDHLPHGDEQGS</sequence>
<evidence type="ECO:0000256" key="7">
    <source>
        <dbReference type="ARBA" id="ARBA00022977"/>
    </source>
</evidence>
<comment type="subunit">
    <text evidence="3 11">Homodimer.</text>
</comment>
<dbReference type="SUPFAM" id="SSF52518">
    <property type="entry name" value="Thiamin diphosphate-binding fold (THDP-binding)"/>
    <property type="match status" value="2"/>
</dbReference>
<comment type="caution">
    <text evidence="11">Lacks conserved residue(s) required for the propagation of feature annotation.</text>
</comment>
<comment type="cofactor">
    <cofactor evidence="11">
        <name>Mg(2+)</name>
        <dbReference type="ChEBI" id="CHEBI:18420"/>
    </cofactor>
    <text evidence="11">Binds 1 Mg(2+) ion per subunit.</text>
</comment>
<evidence type="ECO:0000313" key="13">
    <source>
        <dbReference type="EMBL" id="SPP63505.1"/>
    </source>
</evidence>
<dbReference type="SUPFAM" id="SSF52922">
    <property type="entry name" value="TK C-terminal domain-like"/>
    <property type="match status" value="1"/>
</dbReference>
<dbReference type="Pfam" id="PF02779">
    <property type="entry name" value="Transket_pyr"/>
    <property type="match status" value="1"/>
</dbReference>
<keyword evidence="7 11" id="KW-0784">Thiamine biosynthesis</keyword>
<dbReference type="SMART" id="SM00861">
    <property type="entry name" value="Transket_pyr"/>
    <property type="match status" value="1"/>
</dbReference>